<dbReference type="InterPro" id="IPR029058">
    <property type="entry name" value="AB_hydrolase_fold"/>
</dbReference>
<proteinExistence type="predicted"/>
<dbReference type="GO" id="GO:0016787">
    <property type="term" value="F:hydrolase activity"/>
    <property type="evidence" value="ECO:0007669"/>
    <property type="project" value="UniProtKB-KW"/>
</dbReference>
<dbReference type="Pfam" id="PF12697">
    <property type="entry name" value="Abhydrolase_6"/>
    <property type="match status" value="1"/>
</dbReference>
<dbReference type="PANTHER" id="PTHR43798:SF33">
    <property type="entry name" value="HYDROLASE, PUTATIVE (AFU_ORTHOLOGUE AFUA_2G14860)-RELATED"/>
    <property type="match status" value="1"/>
</dbReference>
<dbReference type="OrthoDB" id="27092at2"/>
<evidence type="ECO:0000259" key="1">
    <source>
        <dbReference type="Pfam" id="PF12697"/>
    </source>
</evidence>
<keyword evidence="2" id="KW-0378">Hydrolase</keyword>
<protein>
    <submittedName>
        <fullName evidence="2">Alpha/beta hydrolase</fullName>
    </submittedName>
</protein>
<reference evidence="2 3" key="1">
    <citation type="submission" date="2016-12" db="EMBL/GenBank/DDBJ databases">
        <title>The draft genome sequence of Actinophytocola xinjiangensis.</title>
        <authorList>
            <person name="Wang W."/>
            <person name="Yuan L."/>
        </authorList>
    </citation>
    <scope>NUCLEOTIDE SEQUENCE [LARGE SCALE GENOMIC DNA]</scope>
    <source>
        <strain evidence="2 3">CGMCC 4.4663</strain>
    </source>
</reference>
<organism evidence="2 3">
    <name type="scientific">Actinophytocola xinjiangensis</name>
    <dbReference type="NCBI Taxonomy" id="485602"/>
    <lineage>
        <taxon>Bacteria</taxon>
        <taxon>Bacillati</taxon>
        <taxon>Actinomycetota</taxon>
        <taxon>Actinomycetes</taxon>
        <taxon>Pseudonocardiales</taxon>
        <taxon>Pseudonocardiaceae</taxon>
    </lineage>
</organism>
<gene>
    <name evidence="2" type="ORF">BLA60_16375</name>
</gene>
<sequence>MAVYRSRRGSGTPTLLLLHGLGATGEVWDGLVRGLGDRWPGEVLVVDLPGHGRSAPLDRYSFGAMAAGIAESLDPDRPVAVLGHSLGGVLGLTLASGWFGVRVTAVCGLGVKVRWTADELARAASVAARPAKIYGTREEAVDRALKVAGLNGLVTATEAGVTESGDGWGLTLDGAVFGVGEPDIAGLLAVSRASVLMAAGELDPMSPADHLTPLGETVILPGLGHNAHVEDPTALWPLIERLDHHSNE</sequence>
<dbReference type="PANTHER" id="PTHR43798">
    <property type="entry name" value="MONOACYLGLYCEROL LIPASE"/>
    <property type="match status" value="1"/>
</dbReference>
<dbReference type="GO" id="GO:0016020">
    <property type="term" value="C:membrane"/>
    <property type="evidence" value="ECO:0007669"/>
    <property type="project" value="TreeGrafter"/>
</dbReference>
<dbReference type="InterPro" id="IPR000073">
    <property type="entry name" value="AB_hydrolase_1"/>
</dbReference>
<dbReference type="InterPro" id="IPR050266">
    <property type="entry name" value="AB_hydrolase_sf"/>
</dbReference>
<keyword evidence="3" id="KW-1185">Reference proteome</keyword>
<evidence type="ECO:0000313" key="2">
    <source>
        <dbReference type="EMBL" id="OLF10279.1"/>
    </source>
</evidence>
<name>A0A7Z1AZ84_9PSEU</name>
<dbReference type="PRINTS" id="PR00111">
    <property type="entry name" value="ABHYDROLASE"/>
</dbReference>
<feature type="domain" description="AB hydrolase-1" evidence="1">
    <location>
        <begin position="15"/>
        <end position="234"/>
    </location>
</feature>
<dbReference type="AlphaFoldDB" id="A0A7Z1AZ84"/>
<evidence type="ECO:0000313" key="3">
    <source>
        <dbReference type="Proteomes" id="UP000185696"/>
    </source>
</evidence>
<dbReference type="Gene3D" id="3.40.50.1820">
    <property type="entry name" value="alpha/beta hydrolase"/>
    <property type="match status" value="1"/>
</dbReference>
<dbReference type="Proteomes" id="UP000185696">
    <property type="component" value="Unassembled WGS sequence"/>
</dbReference>
<dbReference type="SUPFAM" id="SSF53474">
    <property type="entry name" value="alpha/beta-Hydrolases"/>
    <property type="match status" value="1"/>
</dbReference>
<comment type="caution">
    <text evidence="2">The sequence shown here is derived from an EMBL/GenBank/DDBJ whole genome shotgun (WGS) entry which is preliminary data.</text>
</comment>
<dbReference type="RefSeq" id="WP_075133999.1">
    <property type="nucleotide sequence ID" value="NZ_MSIF01000007.1"/>
</dbReference>
<accession>A0A7Z1AZ84</accession>
<dbReference type="EMBL" id="MSIF01000007">
    <property type="protein sequence ID" value="OLF10279.1"/>
    <property type="molecule type" value="Genomic_DNA"/>
</dbReference>